<evidence type="ECO:0000313" key="2">
    <source>
        <dbReference type="Proteomes" id="UP000619265"/>
    </source>
</evidence>
<sequence length="151" mass="17018">MALPSPSSTLLKADYNPIPLHLPLTFHTSSIPIVPLSMVAIQNLEVILKNPLNHAEFLLVKHTCPNRFGEEEYDSFMGSELWDLPSTRLNLWEEESESQIIVVAKGYKEGERVGFALKEQNVAQFKAVTTPNSNSNAALLICWEIRWTILI</sequence>
<proteinExistence type="predicted"/>
<accession>A0A833XUZ5</accession>
<gene>
    <name evidence="1" type="ORF">F2P56_008398</name>
</gene>
<dbReference type="EMBL" id="LIHL02000004">
    <property type="protein sequence ID" value="KAF5471619.1"/>
    <property type="molecule type" value="Genomic_DNA"/>
</dbReference>
<protein>
    <submittedName>
        <fullName evidence="1">Uncharacterized protein</fullName>
    </submittedName>
</protein>
<reference evidence="1" key="1">
    <citation type="submission" date="2015-10" db="EMBL/GenBank/DDBJ databases">
        <authorList>
            <person name="Martinez-Garcia P.J."/>
            <person name="Crepeau M.W."/>
            <person name="Puiu D."/>
            <person name="Gonzalez-Ibeas D."/>
            <person name="Whalen J."/>
            <person name="Stevens K."/>
            <person name="Paul R."/>
            <person name="Butterfield T."/>
            <person name="Britton M."/>
            <person name="Reagan R."/>
            <person name="Chakraborty S."/>
            <person name="Walawage S.L."/>
            <person name="Vasquez-Gross H.A."/>
            <person name="Cardeno C."/>
            <person name="Famula R."/>
            <person name="Pratt K."/>
            <person name="Kuruganti S."/>
            <person name="Aradhya M.K."/>
            <person name="Leslie C.A."/>
            <person name="Dandekar A.M."/>
            <person name="Salzberg S.L."/>
            <person name="Wegrzyn J.L."/>
            <person name="Langley C.H."/>
            <person name="Neale D.B."/>
        </authorList>
    </citation>
    <scope>NUCLEOTIDE SEQUENCE</scope>
    <source>
        <tissue evidence="1">Leaves</tissue>
    </source>
</reference>
<evidence type="ECO:0000313" key="1">
    <source>
        <dbReference type="EMBL" id="KAF5471619.1"/>
    </source>
</evidence>
<organism evidence="1 2">
    <name type="scientific">Juglans regia</name>
    <name type="common">English walnut</name>
    <dbReference type="NCBI Taxonomy" id="51240"/>
    <lineage>
        <taxon>Eukaryota</taxon>
        <taxon>Viridiplantae</taxon>
        <taxon>Streptophyta</taxon>
        <taxon>Embryophyta</taxon>
        <taxon>Tracheophyta</taxon>
        <taxon>Spermatophyta</taxon>
        <taxon>Magnoliopsida</taxon>
        <taxon>eudicotyledons</taxon>
        <taxon>Gunneridae</taxon>
        <taxon>Pentapetalae</taxon>
        <taxon>rosids</taxon>
        <taxon>fabids</taxon>
        <taxon>Fagales</taxon>
        <taxon>Juglandaceae</taxon>
        <taxon>Juglans</taxon>
    </lineage>
</organism>
<dbReference type="Gramene" id="Jr04_02490_p1">
    <property type="protein sequence ID" value="cds.Jr04_02490_p1"/>
    <property type="gene ID" value="Jr04_02490"/>
</dbReference>
<comment type="caution">
    <text evidence="1">The sequence shown here is derived from an EMBL/GenBank/DDBJ whole genome shotgun (WGS) entry which is preliminary data.</text>
</comment>
<dbReference type="AlphaFoldDB" id="A0A833XUZ5"/>
<reference evidence="1" key="2">
    <citation type="submission" date="2020-03" db="EMBL/GenBank/DDBJ databases">
        <title>Walnut 2.0.</title>
        <authorList>
            <person name="Marrano A."/>
            <person name="Britton M."/>
            <person name="Zimin A.V."/>
            <person name="Zaini P.A."/>
            <person name="Workman R."/>
            <person name="Puiu D."/>
            <person name="Bianco L."/>
            <person name="Allen B.J."/>
            <person name="Troggio M."/>
            <person name="Leslie C.A."/>
            <person name="Timp W."/>
            <person name="Dendekar A."/>
            <person name="Salzberg S.L."/>
            <person name="Neale D.B."/>
        </authorList>
    </citation>
    <scope>NUCLEOTIDE SEQUENCE</scope>
    <source>
        <tissue evidence="1">Leaves</tissue>
    </source>
</reference>
<dbReference type="Proteomes" id="UP000619265">
    <property type="component" value="Unassembled WGS sequence"/>
</dbReference>
<name>A0A833XUZ5_JUGRE</name>